<dbReference type="PRINTS" id="PR00368">
    <property type="entry name" value="FADPNR"/>
</dbReference>
<dbReference type="OMA" id="MIKGRDY"/>
<evidence type="ECO:0000256" key="1">
    <source>
        <dbReference type="ARBA" id="ARBA00006442"/>
    </source>
</evidence>
<dbReference type="PRINTS" id="PR00411">
    <property type="entry name" value="PNDRDTASEI"/>
</dbReference>
<comment type="similarity">
    <text evidence="1">Belongs to the FAD-dependent oxidoreductase family.</text>
</comment>
<gene>
    <name evidence="6" type="ORF">W97_08036</name>
</gene>
<dbReference type="Pfam" id="PF07992">
    <property type="entry name" value="Pyr_redox_2"/>
    <property type="match status" value="1"/>
</dbReference>
<dbReference type="eggNOG" id="KOG2495">
    <property type="taxonomic scope" value="Eukaryota"/>
</dbReference>
<evidence type="ECO:0000259" key="5">
    <source>
        <dbReference type="Pfam" id="PF07992"/>
    </source>
</evidence>
<accession>R7Z3V1</accession>
<dbReference type="SUPFAM" id="SSF51905">
    <property type="entry name" value="FAD/NAD(P)-binding domain"/>
    <property type="match status" value="1"/>
</dbReference>
<dbReference type="STRING" id="1168221.R7Z3V1"/>
<evidence type="ECO:0000256" key="2">
    <source>
        <dbReference type="ARBA" id="ARBA00022630"/>
    </source>
</evidence>
<reference evidence="7" key="1">
    <citation type="submission" date="2012-06" db="EMBL/GenBank/DDBJ databases">
        <title>The genome sequence of Coniosporium apollinis CBS 100218.</title>
        <authorList>
            <consortium name="The Broad Institute Genome Sequencing Platform"/>
            <person name="Cuomo C."/>
            <person name="Gorbushina A."/>
            <person name="Noack S."/>
            <person name="Walker B."/>
            <person name="Young S.K."/>
            <person name="Zeng Q."/>
            <person name="Gargeya S."/>
            <person name="Fitzgerald M."/>
            <person name="Haas B."/>
            <person name="Abouelleil A."/>
            <person name="Alvarado L."/>
            <person name="Arachchi H.M."/>
            <person name="Berlin A.M."/>
            <person name="Chapman S.B."/>
            <person name="Goldberg J."/>
            <person name="Griggs A."/>
            <person name="Gujja S."/>
            <person name="Hansen M."/>
            <person name="Howarth C."/>
            <person name="Imamovic A."/>
            <person name="Larimer J."/>
            <person name="McCowan C."/>
            <person name="Montmayeur A."/>
            <person name="Murphy C."/>
            <person name="Neiman D."/>
            <person name="Pearson M."/>
            <person name="Priest M."/>
            <person name="Roberts A."/>
            <person name="Saif S."/>
            <person name="Shea T."/>
            <person name="Sisk P."/>
            <person name="Sykes S."/>
            <person name="Wortman J."/>
            <person name="Nusbaum C."/>
            <person name="Birren B."/>
        </authorList>
    </citation>
    <scope>NUCLEOTIDE SEQUENCE [LARGE SCALE GENOMIC DNA]</scope>
    <source>
        <strain evidence="7">CBS 100218</strain>
    </source>
</reference>
<dbReference type="InterPro" id="IPR023753">
    <property type="entry name" value="FAD/NAD-binding_dom"/>
</dbReference>
<dbReference type="Gene3D" id="3.50.50.100">
    <property type="match status" value="1"/>
</dbReference>
<keyword evidence="7" id="KW-1185">Reference proteome</keyword>
<dbReference type="GO" id="GO:0004174">
    <property type="term" value="F:electron-transferring-flavoprotein dehydrogenase activity"/>
    <property type="evidence" value="ECO:0007669"/>
    <property type="project" value="TreeGrafter"/>
</dbReference>
<dbReference type="RefSeq" id="XP_007784095.1">
    <property type="nucleotide sequence ID" value="XM_007785905.1"/>
</dbReference>
<dbReference type="Proteomes" id="UP000016924">
    <property type="component" value="Unassembled WGS sequence"/>
</dbReference>
<dbReference type="GeneID" id="19905347"/>
<organism evidence="6 7">
    <name type="scientific">Coniosporium apollinis (strain CBS 100218)</name>
    <name type="common">Rock-inhabiting black yeast</name>
    <dbReference type="NCBI Taxonomy" id="1168221"/>
    <lineage>
        <taxon>Eukaryota</taxon>
        <taxon>Fungi</taxon>
        <taxon>Dikarya</taxon>
        <taxon>Ascomycota</taxon>
        <taxon>Pezizomycotina</taxon>
        <taxon>Dothideomycetes</taxon>
        <taxon>Dothideomycetes incertae sedis</taxon>
        <taxon>Coniosporium</taxon>
    </lineage>
</organism>
<dbReference type="InterPro" id="IPR036188">
    <property type="entry name" value="FAD/NAD-bd_sf"/>
</dbReference>
<keyword evidence="2" id="KW-0285">Flavoprotein</keyword>
<protein>
    <recommendedName>
        <fullName evidence="5">FAD/NAD(P)-binding domain-containing protein</fullName>
    </recommendedName>
</protein>
<evidence type="ECO:0000256" key="4">
    <source>
        <dbReference type="ARBA" id="ARBA00023002"/>
    </source>
</evidence>
<dbReference type="GO" id="GO:0050660">
    <property type="term" value="F:flavin adenine dinucleotide binding"/>
    <property type="evidence" value="ECO:0007669"/>
    <property type="project" value="TreeGrafter"/>
</dbReference>
<proteinExistence type="inferred from homology"/>
<dbReference type="PANTHER" id="PTHR43735">
    <property type="entry name" value="APOPTOSIS-INDUCING FACTOR 1"/>
    <property type="match status" value="1"/>
</dbReference>
<evidence type="ECO:0000313" key="7">
    <source>
        <dbReference type="Proteomes" id="UP000016924"/>
    </source>
</evidence>
<dbReference type="EMBL" id="JH767601">
    <property type="protein sequence ID" value="EON68778.1"/>
    <property type="molecule type" value="Genomic_DNA"/>
</dbReference>
<dbReference type="GO" id="GO:0005737">
    <property type="term" value="C:cytoplasm"/>
    <property type="evidence" value="ECO:0007669"/>
    <property type="project" value="TreeGrafter"/>
</dbReference>
<feature type="domain" description="FAD/NAD(P)-binding" evidence="5">
    <location>
        <begin position="8"/>
        <end position="330"/>
    </location>
</feature>
<sequence>MADSTTKNIVILGASFSGLSVAHYFLKHILPSLPASSGPYHVYLINPSDSFYWRIGAPRVVVSNDLLPISRSFYPITDGFTQYGSERFTFIQGTATSLDTSARTVTVVPCTEDGAEQHDQARQLAYYALVIATGTRTPSKALSTHTTTRVAKDAIADLQTRLPRAKTVLIAGGGPAGVETAGEIGEQLNGRAGFAAKRPPKAHATITLVAGGSRLLAALRPALAKTAEGYLNKVGVDVVYDVKMESATPTADGKTSVVLSNGETRVVDVFIPATGVEPNTEFLPASLKNDKGYVKTNPSTLRVDEAGPRVYCLGDVGTYTRGGVMDIYDAVPVLMTNISRDLHAAVDGEKNNGMPTGKDRAYKPNLKETQLVPVGRSVGVGAVFGWKLPSTMVWAIKGRDYLTGAAPSIQMGTKWKKDAVHKWTPVDA</sequence>
<dbReference type="OrthoDB" id="202203at2759"/>
<dbReference type="HOGENOM" id="CLU_019845_6_2_1"/>
<evidence type="ECO:0000313" key="6">
    <source>
        <dbReference type="EMBL" id="EON68778.1"/>
    </source>
</evidence>
<keyword evidence="4" id="KW-0560">Oxidoreductase</keyword>
<name>R7Z3V1_CONA1</name>
<evidence type="ECO:0000256" key="3">
    <source>
        <dbReference type="ARBA" id="ARBA00022827"/>
    </source>
</evidence>
<dbReference type="PANTHER" id="PTHR43735:SF3">
    <property type="entry name" value="FERROPTOSIS SUPPRESSOR PROTEIN 1"/>
    <property type="match status" value="1"/>
</dbReference>
<keyword evidence="3" id="KW-0274">FAD</keyword>
<dbReference type="AlphaFoldDB" id="R7Z3V1"/>